<comment type="caution">
    <text evidence="1">The sequence shown here is derived from an EMBL/GenBank/DDBJ whole genome shotgun (WGS) entry which is preliminary data.</text>
</comment>
<name>A0A2I0K3B1_PUNGR</name>
<dbReference type="EMBL" id="PGOL01000913">
    <property type="protein sequence ID" value="PKI63038.1"/>
    <property type="molecule type" value="Genomic_DNA"/>
</dbReference>
<proteinExistence type="predicted"/>
<evidence type="ECO:0000313" key="1">
    <source>
        <dbReference type="EMBL" id="PKI63038.1"/>
    </source>
</evidence>
<dbReference type="Proteomes" id="UP000233551">
    <property type="component" value="Unassembled WGS sequence"/>
</dbReference>
<evidence type="ECO:0000313" key="2">
    <source>
        <dbReference type="Proteomes" id="UP000233551"/>
    </source>
</evidence>
<protein>
    <submittedName>
        <fullName evidence="1">Uncharacterized protein</fullName>
    </submittedName>
</protein>
<sequence length="238" mass="26486">MEQVLNCLSRLVLVSRVSPDPAKGPFQMGSSAQSSFGGKFSIGSPQHHVPAAKTIGSRDRHRVHPDFYDVSFLPTTSASRAITFEGSLKTLTLPREEVVTVQELYNRAQPPFHSLPLIGFRYFLPSFLSPFRVCLGLGTFGTIHERLGSSLRSPRSSILHRVVVGVVVPTSFSPHCHCRCSRDPNRVRRGHLDLCEPWKLSAILDGMWPRASLDYTSPRNLLSPRNGLVPVFPRFVIT</sequence>
<keyword evidence="2" id="KW-1185">Reference proteome</keyword>
<reference evidence="1 2" key="1">
    <citation type="submission" date="2017-11" db="EMBL/GenBank/DDBJ databases">
        <title>De-novo sequencing of pomegranate (Punica granatum L.) genome.</title>
        <authorList>
            <person name="Akparov Z."/>
            <person name="Amiraslanov A."/>
            <person name="Hajiyeva S."/>
            <person name="Abbasov M."/>
            <person name="Kaur K."/>
            <person name="Hamwieh A."/>
            <person name="Solovyev V."/>
            <person name="Salamov A."/>
            <person name="Braich B."/>
            <person name="Kosarev P."/>
            <person name="Mahmoud A."/>
            <person name="Hajiyev E."/>
            <person name="Babayeva S."/>
            <person name="Izzatullayeva V."/>
            <person name="Mammadov A."/>
            <person name="Mammadov A."/>
            <person name="Sharifova S."/>
            <person name="Ojaghi J."/>
            <person name="Eynullazada K."/>
            <person name="Bayramov B."/>
            <person name="Abdulazimova A."/>
            <person name="Shahmuradov I."/>
        </authorList>
    </citation>
    <scope>NUCLEOTIDE SEQUENCE [LARGE SCALE GENOMIC DNA]</scope>
    <source>
        <strain evidence="2">cv. AG2017</strain>
        <tissue evidence="1">Leaf</tissue>
    </source>
</reference>
<accession>A0A2I0K3B1</accession>
<dbReference type="AlphaFoldDB" id="A0A2I0K3B1"/>
<gene>
    <name evidence="1" type="ORF">CRG98_016562</name>
</gene>
<organism evidence="1 2">
    <name type="scientific">Punica granatum</name>
    <name type="common">Pomegranate</name>
    <dbReference type="NCBI Taxonomy" id="22663"/>
    <lineage>
        <taxon>Eukaryota</taxon>
        <taxon>Viridiplantae</taxon>
        <taxon>Streptophyta</taxon>
        <taxon>Embryophyta</taxon>
        <taxon>Tracheophyta</taxon>
        <taxon>Spermatophyta</taxon>
        <taxon>Magnoliopsida</taxon>
        <taxon>eudicotyledons</taxon>
        <taxon>Gunneridae</taxon>
        <taxon>Pentapetalae</taxon>
        <taxon>rosids</taxon>
        <taxon>malvids</taxon>
        <taxon>Myrtales</taxon>
        <taxon>Lythraceae</taxon>
        <taxon>Punica</taxon>
    </lineage>
</organism>